<protein>
    <submittedName>
        <fullName evidence="2">Uncharacterized protein</fullName>
    </submittedName>
</protein>
<evidence type="ECO:0000313" key="2">
    <source>
        <dbReference type="EMBL" id="VXA85295.1"/>
    </source>
</evidence>
<dbReference type="EMBL" id="CABWLC010000012">
    <property type="protein sequence ID" value="VXA85295.1"/>
    <property type="molecule type" value="Genomic_DNA"/>
</dbReference>
<dbReference type="AlphaFoldDB" id="A0A653L2X0"/>
<evidence type="ECO:0000256" key="1">
    <source>
        <dbReference type="SAM" id="MobiDB-lite"/>
    </source>
</evidence>
<proteinExistence type="predicted"/>
<dbReference type="Proteomes" id="UP000439123">
    <property type="component" value="Unassembled WGS sequence"/>
</dbReference>
<organism evidence="2 3">
    <name type="scientific">Aeromonas veronii</name>
    <dbReference type="NCBI Taxonomy" id="654"/>
    <lineage>
        <taxon>Bacteria</taxon>
        <taxon>Pseudomonadati</taxon>
        <taxon>Pseudomonadota</taxon>
        <taxon>Gammaproteobacteria</taxon>
        <taxon>Aeromonadales</taxon>
        <taxon>Aeromonadaceae</taxon>
        <taxon>Aeromonas</taxon>
    </lineage>
</organism>
<gene>
    <name evidence="2" type="ORF">AERO8C_20414</name>
</gene>
<accession>A0A653L2X0</accession>
<reference evidence="2 3" key="1">
    <citation type="submission" date="2019-10" db="EMBL/GenBank/DDBJ databases">
        <authorList>
            <person name="Karimi E."/>
        </authorList>
    </citation>
    <scope>NUCLEOTIDE SEQUENCE [LARGE SCALE GENOMIC DNA]</scope>
    <source>
        <strain evidence="2">Aeromonas sp. 8C</strain>
    </source>
</reference>
<sequence length="73" mass="7656">MGAVIGAKQSGRMAAYTALYQELGRDEDGLDFLDSGDSPDLVVDEAGAWCPVRNPPCPRQGGGQAGQGVTRLY</sequence>
<evidence type="ECO:0000313" key="3">
    <source>
        <dbReference type="Proteomes" id="UP000439123"/>
    </source>
</evidence>
<name>A0A653L2X0_AERVE</name>
<feature type="region of interest" description="Disordered" evidence="1">
    <location>
        <begin position="54"/>
        <end position="73"/>
    </location>
</feature>